<feature type="transmembrane region" description="Helical" evidence="1">
    <location>
        <begin position="131"/>
        <end position="154"/>
    </location>
</feature>
<evidence type="ECO:0000259" key="2">
    <source>
        <dbReference type="Pfam" id="PF06724"/>
    </source>
</evidence>
<accession>A0A6J4P2F2</accession>
<feature type="transmembrane region" description="Helical" evidence="1">
    <location>
        <begin position="7"/>
        <end position="29"/>
    </location>
</feature>
<dbReference type="AlphaFoldDB" id="A0A6J4P2F2"/>
<dbReference type="EMBL" id="CADCUZ010000030">
    <property type="protein sequence ID" value="CAA9401793.1"/>
    <property type="molecule type" value="Genomic_DNA"/>
</dbReference>
<feature type="transmembrane region" description="Helical" evidence="1">
    <location>
        <begin position="90"/>
        <end position="111"/>
    </location>
</feature>
<dbReference type="Pfam" id="PF06724">
    <property type="entry name" value="DUF1206"/>
    <property type="match status" value="3"/>
</dbReference>
<protein>
    <recommendedName>
        <fullName evidence="2">DUF1206 domain-containing protein</fullName>
    </recommendedName>
</protein>
<organism evidence="3">
    <name type="scientific">uncultured Rubrobacteraceae bacterium</name>
    <dbReference type="NCBI Taxonomy" id="349277"/>
    <lineage>
        <taxon>Bacteria</taxon>
        <taxon>Bacillati</taxon>
        <taxon>Actinomycetota</taxon>
        <taxon>Rubrobacteria</taxon>
        <taxon>Rubrobacterales</taxon>
        <taxon>Rubrobacteraceae</taxon>
        <taxon>environmental samples</taxon>
    </lineage>
</organism>
<feature type="domain" description="DUF1206" evidence="2">
    <location>
        <begin position="91"/>
        <end position="156"/>
    </location>
</feature>
<sequence length="257" mass="26642">MSALARFGYVAKGVVYATIGLLAMLETLGLGGKTASPDGAMRSIGSQPFGGFLLVVLAAGLFGYALWKVVQGVMDPDDRGSDAHGIVRRVSYVGSGAIHAGLAFTAAQSVFGAEDSSEDAMAASVMAYQPPLGRILVATVGVGVICVGLYQLYAAYGAKFKDELRLHRMRGPEKFIVTLAGRVGTAARALALGLAGAFVLLATYQSDPQETRGLGGALEALGQQPLGSFMLGAVAAGLLLYGAFMFLVARHRYIDTS</sequence>
<feature type="transmembrane region" description="Helical" evidence="1">
    <location>
        <begin position="49"/>
        <end position="70"/>
    </location>
</feature>
<reference evidence="3" key="1">
    <citation type="submission" date="2020-02" db="EMBL/GenBank/DDBJ databases">
        <authorList>
            <person name="Meier V. D."/>
        </authorList>
    </citation>
    <scope>NUCLEOTIDE SEQUENCE</scope>
    <source>
        <strain evidence="3">AVDCRST_MAG55</strain>
    </source>
</reference>
<feature type="transmembrane region" description="Helical" evidence="1">
    <location>
        <begin position="226"/>
        <end position="249"/>
    </location>
</feature>
<evidence type="ECO:0000313" key="3">
    <source>
        <dbReference type="EMBL" id="CAA9401793.1"/>
    </source>
</evidence>
<feature type="domain" description="DUF1206" evidence="2">
    <location>
        <begin position="183"/>
        <end position="251"/>
    </location>
</feature>
<keyword evidence="1" id="KW-0812">Transmembrane</keyword>
<feature type="transmembrane region" description="Helical" evidence="1">
    <location>
        <begin position="175"/>
        <end position="206"/>
    </location>
</feature>
<proteinExistence type="predicted"/>
<dbReference type="InterPro" id="IPR009597">
    <property type="entry name" value="DUF1206"/>
</dbReference>
<keyword evidence="1" id="KW-1133">Transmembrane helix</keyword>
<gene>
    <name evidence="3" type="ORF">AVDCRST_MAG55-707</name>
</gene>
<feature type="domain" description="DUF1206" evidence="2">
    <location>
        <begin position="7"/>
        <end position="74"/>
    </location>
</feature>
<keyword evidence="1" id="KW-0472">Membrane</keyword>
<evidence type="ECO:0000256" key="1">
    <source>
        <dbReference type="SAM" id="Phobius"/>
    </source>
</evidence>
<name>A0A6J4P2F2_9ACTN</name>